<comment type="caution">
    <text evidence="2">The sequence shown here is derived from an EMBL/GenBank/DDBJ whole genome shotgun (WGS) entry which is preliminary data.</text>
</comment>
<gene>
    <name evidence="2" type="ORF">KSX_61710</name>
</gene>
<dbReference type="AlphaFoldDB" id="A0A8J3I6I2"/>
<protein>
    <submittedName>
        <fullName evidence="2">Uncharacterized protein</fullName>
    </submittedName>
</protein>
<evidence type="ECO:0000313" key="2">
    <source>
        <dbReference type="EMBL" id="GHO48008.1"/>
    </source>
</evidence>
<proteinExistence type="predicted"/>
<feature type="region of interest" description="Disordered" evidence="1">
    <location>
        <begin position="26"/>
        <end position="53"/>
    </location>
</feature>
<dbReference type="Proteomes" id="UP000612362">
    <property type="component" value="Unassembled WGS sequence"/>
</dbReference>
<keyword evidence="3" id="KW-1185">Reference proteome</keyword>
<organism evidence="2 3">
    <name type="scientific">Ktedonospora formicarum</name>
    <dbReference type="NCBI Taxonomy" id="2778364"/>
    <lineage>
        <taxon>Bacteria</taxon>
        <taxon>Bacillati</taxon>
        <taxon>Chloroflexota</taxon>
        <taxon>Ktedonobacteria</taxon>
        <taxon>Ktedonobacterales</taxon>
        <taxon>Ktedonobacteraceae</taxon>
        <taxon>Ktedonospora</taxon>
    </lineage>
</organism>
<feature type="compositionally biased region" description="Basic and acidic residues" evidence="1">
    <location>
        <begin position="40"/>
        <end position="53"/>
    </location>
</feature>
<name>A0A8J3I6I2_9CHLR</name>
<dbReference type="RefSeq" id="WP_220197224.1">
    <property type="nucleotide sequence ID" value="NZ_BNJF01000003.1"/>
</dbReference>
<accession>A0A8J3I6I2</accession>
<evidence type="ECO:0000256" key="1">
    <source>
        <dbReference type="SAM" id="MobiDB-lite"/>
    </source>
</evidence>
<evidence type="ECO:0000313" key="3">
    <source>
        <dbReference type="Proteomes" id="UP000612362"/>
    </source>
</evidence>
<reference evidence="2" key="1">
    <citation type="submission" date="2020-10" db="EMBL/GenBank/DDBJ databases">
        <title>Taxonomic study of unclassified bacteria belonging to the class Ktedonobacteria.</title>
        <authorList>
            <person name="Yabe S."/>
            <person name="Wang C.M."/>
            <person name="Zheng Y."/>
            <person name="Sakai Y."/>
            <person name="Cavaletti L."/>
            <person name="Monciardini P."/>
            <person name="Donadio S."/>
        </authorList>
    </citation>
    <scope>NUCLEOTIDE SEQUENCE</scope>
    <source>
        <strain evidence="2">SOSP1-1</strain>
    </source>
</reference>
<dbReference type="EMBL" id="BNJF01000003">
    <property type="protein sequence ID" value="GHO48008.1"/>
    <property type="molecule type" value="Genomic_DNA"/>
</dbReference>
<sequence length="158" mass="18523">MANAFRGHSEHSPEREAVAAEEAALANAFRGQNFQEQEDNMSKQESSRAQRKREAYATFEKTVLDLYEQSTLTLEQLNRIARQYQDVEIDSAGSQQRLTFDEKDLAQVCIELEDPSFPLATRRSHDDHDEYWERELQKWEEVIHQRWGWNAYNFPGIA</sequence>